<evidence type="ECO:0000256" key="2">
    <source>
        <dbReference type="RuleBase" id="RU003749"/>
    </source>
</evidence>
<reference evidence="4 5" key="1">
    <citation type="submission" date="2021-04" db="EMBL/GenBank/DDBJ databases">
        <authorList>
            <person name="Pira H."/>
            <person name="Risdian C."/>
            <person name="Wink J."/>
        </authorList>
    </citation>
    <scope>NUCLEOTIDE SEQUENCE [LARGE SCALE GENOMIC DNA]</scope>
    <source>
        <strain evidence="4 5">WH53</strain>
    </source>
</reference>
<dbReference type="PROSITE" id="PS50801">
    <property type="entry name" value="STAS"/>
    <property type="match status" value="1"/>
</dbReference>
<dbReference type="Pfam" id="PF01740">
    <property type="entry name" value="STAS"/>
    <property type="match status" value="1"/>
</dbReference>
<dbReference type="InterPro" id="IPR036513">
    <property type="entry name" value="STAS_dom_sf"/>
</dbReference>
<protein>
    <recommendedName>
        <fullName evidence="2">Anti-sigma factor antagonist</fullName>
    </recommendedName>
</protein>
<gene>
    <name evidence="4" type="ORF">KCG35_12010</name>
</gene>
<dbReference type="CDD" id="cd07043">
    <property type="entry name" value="STAS_anti-anti-sigma_factors"/>
    <property type="match status" value="1"/>
</dbReference>
<dbReference type="InterPro" id="IPR002645">
    <property type="entry name" value="STAS_dom"/>
</dbReference>
<dbReference type="Gene3D" id="3.30.750.24">
    <property type="entry name" value="STAS domain"/>
    <property type="match status" value="1"/>
</dbReference>
<evidence type="ECO:0000256" key="1">
    <source>
        <dbReference type="ARBA" id="ARBA00009013"/>
    </source>
</evidence>
<feature type="domain" description="STAS" evidence="3">
    <location>
        <begin position="22"/>
        <end position="119"/>
    </location>
</feature>
<accession>A0ABS5ZCJ4</accession>
<dbReference type="InterPro" id="IPR003658">
    <property type="entry name" value="Anti-sigma_ant"/>
</dbReference>
<dbReference type="PANTHER" id="PTHR33495">
    <property type="entry name" value="ANTI-SIGMA FACTOR ANTAGONIST TM_1081-RELATED-RELATED"/>
    <property type="match status" value="1"/>
</dbReference>
<organism evidence="4 5">
    <name type="scientific">Zooshikella harenae</name>
    <dbReference type="NCBI Taxonomy" id="2827238"/>
    <lineage>
        <taxon>Bacteria</taxon>
        <taxon>Pseudomonadati</taxon>
        <taxon>Pseudomonadota</taxon>
        <taxon>Gammaproteobacteria</taxon>
        <taxon>Oceanospirillales</taxon>
        <taxon>Zooshikellaceae</taxon>
        <taxon>Zooshikella</taxon>
    </lineage>
</organism>
<comment type="similarity">
    <text evidence="1 2">Belongs to the anti-sigma-factor antagonist family.</text>
</comment>
<sequence>MFIEGDYPSSLCITYKFNEQDVIAFKSDLDIKTVQAVHPLIERVIEMANSNVLVDMSAVNFIDSSGITALLYLYKRLSKANRTLSLIGVKEQPLHLLHLFGVNQVLTFYDSLDTCIQALSSHHNQV</sequence>
<evidence type="ECO:0000313" key="4">
    <source>
        <dbReference type="EMBL" id="MBU2711787.1"/>
    </source>
</evidence>
<name>A0ABS5ZCJ4_9GAMM</name>
<comment type="caution">
    <text evidence="4">The sequence shown here is derived from an EMBL/GenBank/DDBJ whole genome shotgun (WGS) entry which is preliminary data.</text>
</comment>
<dbReference type="SUPFAM" id="SSF52091">
    <property type="entry name" value="SpoIIaa-like"/>
    <property type="match status" value="1"/>
</dbReference>
<evidence type="ECO:0000259" key="3">
    <source>
        <dbReference type="PROSITE" id="PS50801"/>
    </source>
</evidence>
<dbReference type="NCBIfam" id="TIGR00377">
    <property type="entry name" value="ant_ant_sig"/>
    <property type="match status" value="1"/>
</dbReference>
<keyword evidence="5" id="KW-1185">Reference proteome</keyword>
<dbReference type="Proteomes" id="UP000690515">
    <property type="component" value="Unassembled WGS sequence"/>
</dbReference>
<evidence type="ECO:0000313" key="5">
    <source>
        <dbReference type="Proteomes" id="UP000690515"/>
    </source>
</evidence>
<dbReference type="PANTHER" id="PTHR33495:SF14">
    <property type="entry name" value="ANTI-SIGMA FACTOR ANTAGONIST"/>
    <property type="match status" value="1"/>
</dbReference>
<dbReference type="RefSeq" id="WP_215819946.1">
    <property type="nucleotide sequence ID" value="NZ_JAGSOY010000025.1"/>
</dbReference>
<dbReference type="EMBL" id="JAGSOY010000025">
    <property type="protein sequence ID" value="MBU2711787.1"/>
    <property type="molecule type" value="Genomic_DNA"/>
</dbReference>
<proteinExistence type="inferred from homology"/>